<dbReference type="EMBL" id="CAJOAY010001092">
    <property type="protein sequence ID" value="CAF3791849.1"/>
    <property type="molecule type" value="Genomic_DNA"/>
</dbReference>
<dbReference type="EMBL" id="CAJNOM010000150">
    <property type="protein sequence ID" value="CAF1144584.1"/>
    <property type="molecule type" value="Genomic_DNA"/>
</dbReference>
<organism evidence="2 10">
    <name type="scientific">Adineta steineri</name>
    <dbReference type="NCBI Taxonomy" id="433720"/>
    <lineage>
        <taxon>Eukaryota</taxon>
        <taxon>Metazoa</taxon>
        <taxon>Spiralia</taxon>
        <taxon>Gnathifera</taxon>
        <taxon>Rotifera</taxon>
        <taxon>Eurotatoria</taxon>
        <taxon>Bdelloidea</taxon>
        <taxon>Adinetida</taxon>
        <taxon>Adinetidae</taxon>
        <taxon>Adineta</taxon>
    </lineage>
</organism>
<evidence type="ECO:0000313" key="10">
    <source>
        <dbReference type="Proteomes" id="UP000663845"/>
    </source>
</evidence>
<accession>A0A814JC22</accession>
<protein>
    <submittedName>
        <fullName evidence="2">Uncharacterized protein</fullName>
    </submittedName>
</protein>
<dbReference type="OrthoDB" id="10074879at2759"/>
<dbReference type="Proteomes" id="UP000663891">
    <property type="component" value="Unassembled WGS sequence"/>
</dbReference>
<proteinExistence type="predicted"/>
<evidence type="ECO:0000313" key="7">
    <source>
        <dbReference type="EMBL" id="CAF3870861.1"/>
    </source>
</evidence>
<dbReference type="AlphaFoldDB" id="A0A814JC22"/>
<evidence type="ECO:0000313" key="6">
    <source>
        <dbReference type="EMBL" id="CAF3791849.1"/>
    </source>
</evidence>
<evidence type="ECO:0000313" key="8">
    <source>
        <dbReference type="EMBL" id="CAF3963687.1"/>
    </source>
</evidence>
<dbReference type="Proteomes" id="UP000663832">
    <property type="component" value="Unassembled WGS sequence"/>
</dbReference>
<gene>
    <name evidence="3" type="ORF">BJG266_LOCUS20598</name>
    <name evidence="5" type="ORF">IZO911_LOCUS45309</name>
    <name evidence="2" type="ORF">JYZ213_LOCUS17804</name>
    <name evidence="8" type="ORF">KXQ929_LOCUS26350</name>
    <name evidence="6" type="ORF">OKA104_LOCUS17957</name>
    <name evidence="7" type="ORF">OXD698_LOCUS22344</name>
    <name evidence="4" type="ORF">QVE165_LOCUS22673</name>
    <name evidence="1" type="ORF">VCS650_LOCUS14272</name>
</gene>
<keyword evidence="9" id="KW-1185">Reference proteome</keyword>
<dbReference type="EMBL" id="CAJNOE010003989">
    <property type="protein sequence ID" value="CAF1507788.1"/>
    <property type="molecule type" value="Genomic_DNA"/>
</dbReference>
<evidence type="ECO:0000313" key="4">
    <source>
        <dbReference type="EMBL" id="CAF1144584.1"/>
    </source>
</evidence>
<dbReference type="EMBL" id="CAJNOG010000169">
    <property type="protein sequence ID" value="CAF1034772.1"/>
    <property type="molecule type" value="Genomic_DNA"/>
</dbReference>
<dbReference type="Proteomes" id="UP000663881">
    <property type="component" value="Unassembled WGS sequence"/>
</dbReference>
<dbReference type="Proteomes" id="UP000663845">
    <property type="component" value="Unassembled WGS sequence"/>
</dbReference>
<dbReference type="EMBL" id="CAJOAZ010001900">
    <property type="protein sequence ID" value="CAF3870861.1"/>
    <property type="molecule type" value="Genomic_DNA"/>
</dbReference>
<dbReference type="EMBL" id="CAJOBB010002378">
    <property type="protein sequence ID" value="CAF3963687.1"/>
    <property type="molecule type" value="Genomic_DNA"/>
</dbReference>
<dbReference type="EMBL" id="CAJNON010000118">
    <property type="protein sequence ID" value="CAF0992395.1"/>
    <property type="molecule type" value="Genomic_DNA"/>
</dbReference>
<evidence type="ECO:0000313" key="1">
    <source>
        <dbReference type="EMBL" id="CAF0992395.1"/>
    </source>
</evidence>
<dbReference type="Proteomes" id="UP000663860">
    <property type="component" value="Unassembled WGS sequence"/>
</dbReference>
<dbReference type="Proteomes" id="UP000663844">
    <property type="component" value="Unassembled WGS sequence"/>
</dbReference>
<reference evidence="2" key="1">
    <citation type="submission" date="2021-02" db="EMBL/GenBank/DDBJ databases">
        <authorList>
            <person name="Nowell W R."/>
        </authorList>
    </citation>
    <scope>NUCLEOTIDE SEQUENCE</scope>
</reference>
<evidence type="ECO:0000313" key="9">
    <source>
        <dbReference type="Proteomes" id="UP000663832"/>
    </source>
</evidence>
<evidence type="ECO:0000313" key="2">
    <source>
        <dbReference type="EMBL" id="CAF1034772.1"/>
    </source>
</evidence>
<evidence type="ECO:0000313" key="3">
    <source>
        <dbReference type="EMBL" id="CAF1087158.1"/>
    </source>
</evidence>
<dbReference type="Proteomes" id="UP000663868">
    <property type="component" value="Unassembled WGS sequence"/>
</dbReference>
<evidence type="ECO:0000313" key="5">
    <source>
        <dbReference type="EMBL" id="CAF1507788.1"/>
    </source>
</evidence>
<name>A0A814JC22_9BILA</name>
<dbReference type="EMBL" id="CAJNOI010000117">
    <property type="protein sequence ID" value="CAF1087158.1"/>
    <property type="molecule type" value="Genomic_DNA"/>
</dbReference>
<dbReference type="Proteomes" id="UP000663877">
    <property type="component" value="Unassembled WGS sequence"/>
</dbReference>
<comment type="caution">
    <text evidence="2">The sequence shown here is derived from an EMBL/GenBank/DDBJ whole genome shotgun (WGS) entry which is preliminary data.</text>
</comment>
<sequence length="103" mass="11853">METVKPRTSTDTQESKTARVPNIINNRSSFHETVIRTQQLMRVLKTMHTIGEIKQEDVLGKNINMKQHHRRSATLLKKVTSDNFENSLVNHQCVISSLLVLTR</sequence>